<evidence type="ECO:0000256" key="3">
    <source>
        <dbReference type="ARBA" id="ARBA00022606"/>
    </source>
</evidence>
<dbReference type="InParanoid" id="F4WQM1"/>
<dbReference type="AlphaFoldDB" id="F4WQM1"/>
<dbReference type="InterPro" id="IPR004117">
    <property type="entry name" value="7tm6_olfct_rcpt"/>
</dbReference>
<dbReference type="GO" id="GO:0007165">
    <property type="term" value="P:signal transduction"/>
    <property type="evidence" value="ECO:0007669"/>
    <property type="project" value="UniProtKB-KW"/>
</dbReference>
<keyword evidence="4 10" id="KW-0812">Transmembrane</keyword>
<evidence type="ECO:0000256" key="4">
    <source>
        <dbReference type="ARBA" id="ARBA00022692"/>
    </source>
</evidence>
<feature type="transmembrane region" description="Helical" evidence="10">
    <location>
        <begin position="21"/>
        <end position="43"/>
    </location>
</feature>
<evidence type="ECO:0000256" key="8">
    <source>
        <dbReference type="ARBA" id="ARBA00023170"/>
    </source>
</evidence>
<name>F4WQM1_ACREC</name>
<proteinExistence type="predicted"/>
<keyword evidence="3" id="KW-0716">Sensory transduction</keyword>
<keyword evidence="9" id="KW-0807">Transducer</keyword>
<organism evidence="12">
    <name type="scientific">Acromyrmex echinatior</name>
    <name type="common">Panamanian leafcutter ant</name>
    <name type="synonym">Acromyrmex octospinosus echinatior</name>
    <dbReference type="NCBI Taxonomy" id="103372"/>
    <lineage>
        <taxon>Eukaryota</taxon>
        <taxon>Metazoa</taxon>
        <taxon>Ecdysozoa</taxon>
        <taxon>Arthropoda</taxon>
        <taxon>Hexapoda</taxon>
        <taxon>Insecta</taxon>
        <taxon>Pterygota</taxon>
        <taxon>Neoptera</taxon>
        <taxon>Endopterygota</taxon>
        <taxon>Hymenoptera</taxon>
        <taxon>Apocrita</taxon>
        <taxon>Aculeata</taxon>
        <taxon>Formicoidea</taxon>
        <taxon>Formicidae</taxon>
        <taxon>Myrmicinae</taxon>
        <taxon>Acromyrmex</taxon>
    </lineage>
</organism>
<evidence type="ECO:0000313" key="12">
    <source>
        <dbReference type="Proteomes" id="UP000007755"/>
    </source>
</evidence>
<dbReference type="EMBL" id="GL888275">
    <property type="protein sequence ID" value="EGI63384.1"/>
    <property type="molecule type" value="Genomic_DNA"/>
</dbReference>
<evidence type="ECO:0000256" key="6">
    <source>
        <dbReference type="ARBA" id="ARBA00022989"/>
    </source>
</evidence>
<dbReference type="OrthoDB" id="7634903at2759"/>
<comment type="subcellular location">
    <subcellularLocation>
        <location evidence="1">Cell membrane</location>
        <topology evidence="1">Multi-pass membrane protein</topology>
    </subcellularLocation>
</comment>
<keyword evidence="5" id="KW-0552">Olfaction</keyword>
<feature type="transmembrane region" description="Helical" evidence="10">
    <location>
        <begin position="111"/>
        <end position="133"/>
    </location>
</feature>
<keyword evidence="6 10" id="KW-1133">Transmembrane helix</keyword>
<evidence type="ECO:0000256" key="10">
    <source>
        <dbReference type="SAM" id="Phobius"/>
    </source>
</evidence>
<evidence type="ECO:0008006" key="13">
    <source>
        <dbReference type="Google" id="ProtNLM"/>
    </source>
</evidence>
<dbReference type="PANTHER" id="PTHR21137">
    <property type="entry name" value="ODORANT RECEPTOR"/>
    <property type="match status" value="1"/>
</dbReference>
<evidence type="ECO:0000256" key="2">
    <source>
        <dbReference type="ARBA" id="ARBA00022475"/>
    </source>
</evidence>
<dbReference type="PANTHER" id="PTHR21137:SF35">
    <property type="entry name" value="ODORANT RECEPTOR 19A-RELATED"/>
    <property type="match status" value="1"/>
</dbReference>
<evidence type="ECO:0000313" key="11">
    <source>
        <dbReference type="EMBL" id="EGI63384.1"/>
    </source>
</evidence>
<dbReference type="GO" id="GO:0004984">
    <property type="term" value="F:olfactory receptor activity"/>
    <property type="evidence" value="ECO:0007669"/>
    <property type="project" value="InterPro"/>
</dbReference>
<keyword evidence="2" id="KW-1003">Cell membrane</keyword>
<protein>
    <recommendedName>
        <fullName evidence="13">Odorant receptor 13a</fullName>
    </recommendedName>
</protein>
<gene>
    <name evidence="11" type="ORF">G5I_08111</name>
</gene>
<dbReference type="GO" id="GO:0005549">
    <property type="term" value="F:odorant binding"/>
    <property type="evidence" value="ECO:0007669"/>
    <property type="project" value="InterPro"/>
</dbReference>
<evidence type="ECO:0000256" key="1">
    <source>
        <dbReference type="ARBA" id="ARBA00004651"/>
    </source>
</evidence>
<keyword evidence="7 10" id="KW-0472">Membrane</keyword>
<evidence type="ECO:0000256" key="9">
    <source>
        <dbReference type="ARBA" id="ARBA00023224"/>
    </source>
</evidence>
<evidence type="ECO:0000256" key="7">
    <source>
        <dbReference type="ARBA" id="ARBA00023136"/>
    </source>
</evidence>
<accession>F4WQM1</accession>
<reference evidence="11" key="1">
    <citation type="submission" date="2011-02" db="EMBL/GenBank/DDBJ databases">
        <title>The genome of the leaf-cutting ant Acromyrmex echinatior suggests key adaptations to social evolution and fungus farming.</title>
        <authorList>
            <person name="Nygaard S."/>
            <person name="Zhang G."/>
        </authorList>
    </citation>
    <scope>NUCLEOTIDE SEQUENCE</scope>
</reference>
<keyword evidence="12" id="KW-1185">Reference proteome</keyword>
<feature type="non-terminal residue" evidence="11">
    <location>
        <position position="1"/>
    </location>
</feature>
<dbReference type="Pfam" id="PF02949">
    <property type="entry name" value="7tm_6"/>
    <property type="match status" value="1"/>
</dbReference>
<keyword evidence="8" id="KW-0675">Receptor</keyword>
<dbReference type="GO" id="GO:0005886">
    <property type="term" value="C:plasma membrane"/>
    <property type="evidence" value="ECO:0007669"/>
    <property type="project" value="UniProtKB-SubCell"/>
</dbReference>
<feature type="transmembrane region" description="Helical" evidence="10">
    <location>
        <begin position="170"/>
        <end position="199"/>
    </location>
</feature>
<evidence type="ECO:0000256" key="5">
    <source>
        <dbReference type="ARBA" id="ARBA00022725"/>
    </source>
</evidence>
<sequence>EIVGLWPKPNKYTKKYLWPKIWIGIILILLIFVSNVPMIRAIIKVWGNMVLVIDNLHTTLPLIVVSVKYIIILRKRMVILSIINMMAEDWMAFKLDEERNVMIKRARTARLIMMIEYGLTIMGFLAIIIPPYFGFPVTYVTNSTDRRKSLPLETYHFYDTDKSPQFELTFFIQILTTLFAATIYMSVDVFLVVIVLHICGQLENFRRRLINLISYKNFNKILNNIVATHLRLIRYEFLFW</sequence>
<dbReference type="Proteomes" id="UP000007755">
    <property type="component" value="Unassembled WGS sequence"/>
</dbReference>
<feature type="transmembrane region" description="Helical" evidence="10">
    <location>
        <begin position="49"/>
        <end position="71"/>
    </location>
</feature>